<evidence type="ECO:0000256" key="1">
    <source>
        <dbReference type="ARBA" id="ARBA00009091"/>
    </source>
</evidence>
<proteinExistence type="inferred from homology"/>
<accession>A0A7V5P076</accession>
<evidence type="ECO:0000256" key="2">
    <source>
        <dbReference type="ARBA" id="ARBA00022729"/>
    </source>
</evidence>
<feature type="signal peptide" evidence="4">
    <location>
        <begin position="1"/>
        <end position="21"/>
    </location>
</feature>
<dbReference type="SUPFAM" id="SSF111384">
    <property type="entry name" value="OmpH-like"/>
    <property type="match status" value="1"/>
</dbReference>
<evidence type="ECO:0000256" key="4">
    <source>
        <dbReference type="SAM" id="SignalP"/>
    </source>
</evidence>
<dbReference type="PANTHER" id="PTHR35089">
    <property type="entry name" value="CHAPERONE PROTEIN SKP"/>
    <property type="match status" value="1"/>
</dbReference>
<feature type="chain" id="PRO_5031515178" evidence="4">
    <location>
        <begin position="22"/>
        <end position="176"/>
    </location>
</feature>
<dbReference type="GO" id="GO:0050821">
    <property type="term" value="P:protein stabilization"/>
    <property type="evidence" value="ECO:0007669"/>
    <property type="project" value="TreeGrafter"/>
</dbReference>
<dbReference type="Gene3D" id="3.30.910.20">
    <property type="entry name" value="Skp domain"/>
    <property type="match status" value="1"/>
</dbReference>
<dbReference type="Pfam" id="PF03938">
    <property type="entry name" value="OmpH"/>
    <property type="match status" value="1"/>
</dbReference>
<protein>
    <submittedName>
        <fullName evidence="5">OmpH family outer membrane protein</fullName>
    </submittedName>
</protein>
<keyword evidence="3" id="KW-0175">Coiled coil</keyword>
<dbReference type="SMART" id="SM00935">
    <property type="entry name" value="OmpH"/>
    <property type="match status" value="1"/>
</dbReference>
<feature type="coiled-coil region" evidence="3">
    <location>
        <begin position="38"/>
        <end position="116"/>
    </location>
</feature>
<dbReference type="GO" id="GO:0051082">
    <property type="term" value="F:unfolded protein binding"/>
    <property type="evidence" value="ECO:0007669"/>
    <property type="project" value="InterPro"/>
</dbReference>
<comment type="caution">
    <text evidence="5">The sequence shown here is derived from an EMBL/GenBank/DDBJ whole genome shotgun (WGS) entry which is preliminary data.</text>
</comment>
<dbReference type="Proteomes" id="UP000886101">
    <property type="component" value="Unassembled WGS sequence"/>
</dbReference>
<evidence type="ECO:0000313" key="5">
    <source>
        <dbReference type="EMBL" id="HHI97234.1"/>
    </source>
</evidence>
<name>A0A7V5P076_9BACT</name>
<reference evidence="5" key="1">
    <citation type="journal article" date="2020" name="mSystems">
        <title>Genome- and Community-Level Interaction Insights into Carbon Utilization and Element Cycling Functions of Hydrothermarchaeota in Hydrothermal Sediment.</title>
        <authorList>
            <person name="Zhou Z."/>
            <person name="Liu Y."/>
            <person name="Xu W."/>
            <person name="Pan J."/>
            <person name="Luo Z.H."/>
            <person name="Li M."/>
        </authorList>
    </citation>
    <scope>NUCLEOTIDE SEQUENCE [LARGE SCALE GENOMIC DNA]</scope>
    <source>
        <strain evidence="5">HyVt-533</strain>
    </source>
</reference>
<dbReference type="AlphaFoldDB" id="A0A7V5P076"/>
<dbReference type="InterPro" id="IPR024930">
    <property type="entry name" value="Skp_dom_sf"/>
</dbReference>
<dbReference type="InterPro" id="IPR005632">
    <property type="entry name" value="Chaperone_Skp"/>
</dbReference>
<organism evidence="5">
    <name type="scientific">Thermodesulfatator atlanticus</name>
    <dbReference type="NCBI Taxonomy" id="501497"/>
    <lineage>
        <taxon>Bacteria</taxon>
        <taxon>Pseudomonadati</taxon>
        <taxon>Thermodesulfobacteriota</taxon>
        <taxon>Thermodesulfobacteria</taxon>
        <taxon>Thermodesulfobacteriales</taxon>
        <taxon>Thermodesulfatatoraceae</taxon>
        <taxon>Thermodesulfatator</taxon>
    </lineage>
</organism>
<dbReference type="EMBL" id="DROK01000152">
    <property type="protein sequence ID" value="HHI97234.1"/>
    <property type="molecule type" value="Genomic_DNA"/>
</dbReference>
<gene>
    <name evidence="5" type="ORF">ENJ96_05215</name>
</gene>
<dbReference type="GO" id="GO:0005829">
    <property type="term" value="C:cytosol"/>
    <property type="evidence" value="ECO:0007669"/>
    <property type="project" value="TreeGrafter"/>
</dbReference>
<keyword evidence="2 4" id="KW-0732">Signal</keyword>
<comment type="similarity">
    <text evidence="1">Belongs to the Skp family.</text>
</comment>
<sequence>MKRLGWVLALAFLLVSVGVQAAEIKIGVIDLQLVVRKSEAGQKALKELQAKFEVLKKKLQAKEEELRKFKEDLEKKAPLLSPDVRQEKERQYQKMLREYQAQREDAQYEMKQAEEKALQPIMKDLEKVVKEMAQKEGYDLILEKRIPGVYWTSKRIDITDHVVELYNQYYRSKEKK</sequence>
<evidence type="ECO:0000256" key="3">
    <source>
        <dbReference type="SAM" id="Coils"/>
    </source>
</evidence>
<dbReference type="PANTHER" id="PTHR35089:SF1">
    <property type="entry name" value="CHAPERONE PROTEIN SKP"/>
    <property type="match status" value="1"/>
</dbReference>